<gene>
    <name evidence="1" type="ORF">M404DRAFT_1001509</name>
</gene>
<evidence type="ECO:0000313" key="2">
    <source>
        <dbReference type="Proteomes" id="UP000054217"/>
    </source>
</evidence>
<protein>
    <submittedName>
        <fullName evidence="1">Uncharacterized protein</fullName>
    </submittedName>
</protein>
<sequence length="109" mass="12542">VLHSPALEHLSHSTEQCKYIPIVSITQTPRLLSTHRYGSVHTYACAFLALRLVRSADRRPARWAIGIGGKYRACRVFLWRYVHSRSVCMWLQQVGGMDYNTMRCTYGVL</sequence>
<name>A0A0C3K0X0_PISTI</name>
<dbReference type="HOGENOM" id="CLU_2190263_0_0_1"/>
<evidence type="ECO:0000313" key="1">
    <source>
        <dbReference type="EMBL" id="KIO03237.1"/>
    </source>
</evidence>
<reference evidence="1 2" key="1">
    <citation type="submission" date="2014-04" db="EMBL/GenBank/DDBJ databases">
        <authorList>
            <consortium name="DOE Joint Genome Institute"/>
            <person name="Kuo A."/>
            <person name="Kohler A."/>
            <person name="Costa M.D."/>
            <person name="Nagy L.G."/>
            <person name="Floudas D."/>
            <person name="Copeland A."/>
            <person name="Barry K.W."/>
            <person name="Cichocki N."/>
            <person name="Veneault-Fourrey C."/>
            <person name="LaButti K."/>
            <person name="Lindquist E.A."/>
            <person name="Lipzen A."/>
            <person name="Lundell T."/>
            <person name="Morin E."/>
            <person name="Murat C."/>
            <person name="Sun H."/>
            <person name="Tunlid A."/>
            <person name="Henrissat B."/>
            <person name="Grigoriev I.V."/>
            <person name="Hibbett D.S."/>
            <person name="Martin F."/>
            <person name="Nordberg H.P."/>
            <person name="Cantor M.N."/>
            <person name="Hua S.X."/>
        </authorList>
    </citation>
    <scope>NUCLEOTIDE SEQUENCE [LARGE SCALE GENOMIC DNA]</scope>
    <source>
        <strain evidence="1 2">Marx 270</strain>
    </source>
</reference>
<dbReference type="AlphaFoldDB" id="A0A0C3K0X0"/>
<dbReference type="Proteomes" id="UP000054217">
    <property type="component" value="Unassembled WGS sequence"/>
</dbReference>
<dbReference type="OrthoDB" id="10355398at2759"/>
<accession>A0A0C3K0X0</accession>
<reference evidence="2" key="2">
    <citation type="submission" date="2015-01" db="EMBL/GenBank/DDBJ databases">
        <title>Evolutionary Origins and Diversification of the Mycorrhizal Mutualists.</title>
        <authorList>
            <consortium name="DOE Joint Genome Institute"/>
            <consortium name="Mycorrhizal Genomics Consortium"/>
            <person name="Kohler A."/>
            <person name="Kuo A."/>
            <person name="Nagy L.G."/>
            <person name="Floudas D."/>
            <person name="Copeland A."/>
            <person name="Barry K.W."/>
            <person name="Cichocki N."/>
            <person name="Veneault-Fourrey C."/>
            <person name="LaButti K."/>
            <person name="Lindquist E.A."/>
            <person name="Lipzen A."/>
            <person name="Lundell T."/>
            <person name="Morin E."/>
            <person name="Murat C."/>
            <person name="Riley R."/>
            <person name="Ohm R."/>
            <person name="Sun H."/>
            <person name="Tunlid A."/>
            <person name="Henrissat B."/>
            <person name="Grigoriev I.V."/>
            <person name="Hibbett D.S."/>
            <person name="Martin F."/>
        </authorList>
    </citation>
    <scope>NUCLEOTIDE SEQUENCE [LARGE SCALE GENOMIC DNA]</scope>
    <source>
        <strain evidence="2">Marx 270</strain>
    </source>
</reference>
<feature type="non-terminal residue" evidence="1">
    <location>
        <position position="1"/>
    </location>
</feature>
<keyword evidence="2" id="KW-1185">Reference proteome</keyword>
<dbReference type="EMBL" id="KN831977">
    <property type="protein sequence ID" value="KIO03237.1"/>
    <property type="molecule type" value="Genomic_DNA"/>
</dbReference>
<proteinExistence type="predicted"/>
<organism evidence="1 2">
    <name type="scientific">Pisolithus tinctorius Marx 270</name>
    <dbReference type="NCBI Taxonomy" id="870435"/>
    <lineage>
        <taxon>Eukaryota</taxon>
        <taxon>Fungi</taxon>
        <taxon>Dikarya</taxon>
        <taxon>Basidiomycota</taxon>
        <taxon>Agaricomycotina</taxon>
        <taxon>Agaricomycetes</taxon>
        <taxon>Agaricomycetidae</taxon>
        <taxon>Boletales</taxon>
        <taxon>Sclerodermatineae</taxon>
        <taxon>Pisolithaceae</taxon>
        <taxon>Pisolithus</taxon>
    </lineage>
</organism>
<dbReference type="InParanoid" id="A0A0C3K0X0"/>